<evidence type="ECO:0000313" key="3">
    <source>
        <dbReference type="EMBL" id="MEQ2304112.1"/>
    </source>
</evidence>
<evidence type="ECO:0000313" key="4">
    <source>
        <dbReference type="Proteomes" id="UP001469553"/>
    </source>
</evidence>
<feature type="non-terminal residue" evidence="3">
    <location>
        <position position="1"/>
    </location>
</feature>
<evidence type="ECO:0000256" key="2">
    <source>
        <dbReference type="SAM" id="Phobius"/>
    </source>
</evidence>
<organism evidence="3 4">
    <name type="scientific">Ameca splendens</name>
    <dbReference type="NCBI Taxonomy" id="208324"/>
    <lineage>
        <taxon>Eukaryota</taxon>
        <taxon>Metazoa</taxon>
        <taxon>Chordata</taxon>
        <taxon>Craniata</taxon>
        <taxon>Vertebrata</taxon>
        <taxon>Euteleostomi</taxon>
        <taxon>Actinopterygii</taxon>
        <taxon>Neopterygii</taxon>
        <taxon>Teleostei</taxon>
        <taxon>Neoteleostei</taxon>
        <taxon>Acanthomorphata</taxon>
        <taxon>Ovalentaria</taxon>
        <taxon>Atherinomorphae</taxon>
        <taxon>Cyprinodontiformes</taxon>
        <taxon>Goodeidae</taxon>
        <taxon>Ameca</taxon>
    </lineage>
</organism>
<name>A0ABV0ZEA7_9TELE</name>
<gene>
    <name evidence="3" type="ORF">AMECASPLE_023699</name>
</gene>
<dbReference type="EMBL" id="JAHRIP010058633">
    <property type="protein sequence ID" value="MEQ2304112.1"/>
    <property type="molecule type" value="Genomic_DNA"/>
</dbReference>
<accession>A0ABV0ZEA7</accession>
<dbReference type="Proteomes" id="UP001469553">
    <property type="component" value="Unassembled WGS sequence"/>
</dbReference>
<proteinExistence type="predicted"/>
<feature type="transmembrane region" description="Helical" evidence="2">
    <location>
        <begin position="212"/>
        <end position="236"/>
    </location>
</feature>
<sequence length="248" mass="28441">RLPPSKGQSPGSGATSLKTNDVWFESSTTLKDAEDDTPAGDFYIKERVCPSKQSRSISKRGRGCRSPITTCSPLRCLSADAACGCVLQSRHPVTVTRGNNSEQIATALLRLQHNMANVLHRLRTLEELTRSQVIHQNCWLHYLLLCNEFVTPPFCTSHFFFIQYSVFSRLSPYIPQICIYKISIFSYCQSRSPSPRQEAFLPVALKFLRPSWWPFHLPPITMMLAALWPLITHWLVQLYFQRKRRKIP</sequence>
<keyword evidence="2" id="KW-0812">Transmembrane</keyword>
<keyword evidence="2" id="KW-0472">Membrane</keyword>
<evidence type="ECO:0000256" key="1">
    <source>
        <dbReference type="SAM" id="MobiDB-lite"/>
    </source>
</evidence>
<protein>
    <submittedName>
        <fullName evidence="3">Uncharacterized protein</fullName>
    </submittedName>
</protein>
<comment type="caution">
    <text evidence="3">The sequence shown here is derived from an EMBL/GenBank/DDBJ whole genome shotgun (WGS) entry which is preliminary data.</text>
</comment>
<reference evidence="3 4" key="1">
    <citation type="submission" date="2021-06" db="EMBL/GenBank/DDBJ databases">
        <authorList>
            <person name="Palmer J.M."/>
        </authorList>
    </citation>
    <scope>NUCLEOTIDE SEQUENCE [LARGE SCALE GENOMIC DNA]</scope>
    <source>
        <strain evidence="3 4">AS_MEX2019</strain>
        <tissue evidence="3">Muscle</tissue>
    </source>
</reference>
<feature type="region of interest" description="Disordered" evidence="1">
    <location>
        <begin position="1"/>
        <end position="20"/>
    </location>
</feature>
<keyword evidence="4" id="KW-1185">Reference proteome</keyword>
<keyword evidence="2" id="KW-1133">Transmembrane helix</keyword>